<evidence type="ECO:0000256" key="3">
    <source>
        <dbReference type="ARBA" id="ARBA00023163"/>
    </source>
</evidence>
<organism evidence="5 6">
    <name type="scientific">Cohnella yongneupensis</name>
    <dbReference type="NCBI Taxonomy" id="425006"/>
    <lineage>
        <taxon>Bacteria</taxon>
        <taxon>Bacillati</taxon>
        <taxon>Bacillota</taxon>
        <taxon>Bacilli</taxon>
        <taxon>Bacillales</taxon>
        <taxon>Paenibacillaceae</taxon>
        <taxon>Cohnella</taxon>
    </lineage>
</organism>
<dbReference type="SMART" id="SM00354">
    <property type="entry name" value="HTH_LACI"/>
    <property type="match status" value="1"/>
</dbReference>
<dbReference type="Gene3D" id="3.40.50.2300">
    <property type="match status" value="2"/>
</dbReference>
<dbReference type="Pfam" id="PF00356">
    <property type="entry name" value="LacI"/>
    <property type="match status" value="1"/>
</dbReference>
<protein>
    <submittedName>
        <fullName evidence="5">LacI family DNA-binding transcriptional regulator</fullName>
    </submittedName>
</protein>
<dbReference type="Proteomes" id="UP001596108">
    <property type="component" value="Unassembled WGS sequence"/>
</dbReference>
<accession>A0ABW0QVW2</accession>
<dbReference type="CDD" id="cd06267">
    <property type="entry name" value="PBP1_LacI_sugar_binding-like"/>
    <property type="match status" value="1"/>
</dbReference>
<dbReference type="Pfam" id="PF13377">
    <property type="entry name" value="Peripla_BP_3"/>
    <property type="match status" value="1"/>
</dbReference>
<dbReference type="PROSITE" id="PS50932">
    <property type="entry name" value="HTH_LACI_2"/>
    <property type="match status" value="1"/>
</dbReference>
<dbReference type="GO" id="GO:0003677">
    <property type="term" value="F:DNA binding"/>
    <property type="evidence" value="ECO:0007669"/>
    <property type="project" value="UniProtKB-KW"/>
</dbReference>
<dbReference type="RefSeq" id="WP_378110996.1">
    <property type="nucleotide sequence ID" value="NZ_JBHSNC010000021.1"/>
</dbReference>
<dbReference type="InterPro" id="IPR010982">
    <property type="entry name" value="Lambda_DNA-bd_dom_sf"/>
</dbReference>
<dbReference type="InterPro" id="IPR028082">
    <property type="entry name" value="Peripla_BP_I"/>
</dbReference>
<proteinExistence type="predicted"/>
<comment type="caution">
    <text evidence="5">The sequence shown here is derived from an EMBL/GenBank/DDBJ whole genome shotgun (WGS) entry which is preliminary data.</text>
</comment>
<name>A0ABW0QVW2_9BACL</name>
<dbReference type="InterPro" id="IPR046335">
    <property type="entry name" value="LacI/GalR-like_sensor"/>
</dbReference>
<evidence type="ECO:0000256" key="1">
    <source>
        <dbReference type="ARBA" id="ARBA00023015"/>
    </source>
</evidence>
<evidence type="ECO:0000259" key="4">
    <source>
        <dbReference type="PROSITE" id="PS50932"/>
    </source>
</evidence>
<evidence type="ECO:0000313" key="6">
    <source>
        <dbReference type="Proteomes" id="UP001596108"/>
    </source>
</evidence>
<gene>
    <name evidence="5" type="ORF">ACFPQ4_06625</name>
</gene>
<keyword evidence="2 5" id="KW-0238">DNA-binding</keyword>
<sequence length="348" mass="38852">MNIFDISRLAGVSRKTVQRVLNNATNVKPETQEKIRRVMEEHHYEPSAVARKLSSSKPTTVAIFIVQDAKQYKLYTDDLYYGAVIGGIISYCNTRAYNTLVSIMDVTDPDQLLSLFKQKTVDAGVIISWCNVEAIVDKATKAGFPIAVFDQNNADPLDGLVPIPRLDDWTSAYKAATHLLDLGHTRLGIVTGDMNIPCAPVRLAGFVKAVEDRGLRVSPHHIHHGHFVEQSGAEAIDRWLADDRLPEALFCSNDLMAYGALKALIRQGISVPEQMSLIGFDDLLISEYMHPPLTTMRVPRIEMAIDMTERLIDRLENPSERSVSFSPAVFQAELVERASTFARSDDRR</sequence>
<keyword evidence="3" id="KW-0804">Transcription</keyword>
<keyword evidence="6" id="KW-1185">Reference proteome</keyword>
<keyword evidence="1" id="KW-0805">Transcription regulation</keyword>
<reference evidence="6" key="1">
    <citation type="journal article" date="2019" name="Int. J. Syst. Evol. Microbiol.">
        <title>The Global Catalogue of Microorganisms (GCM) 10K type strain sequencing project: providing services to taxonomists for standard genome sequencing and annotation.</title>
        <authorList>
            <consortium name="The Broad Institute Genomics Platform"/>
            <consortium name="The Broad Institute Genome Sequencing Center for Infectious Disease"/>
            <person name="Wu L."/>
            <person name="Ma J."/>
        </authorList>
    </citation>
    <scope>NUCLEOTIDE SEQUENCE [LARGE SCALE GENOMIC DNA]</scope>
    <source>
        <strain evidence="6">CGMCC 1.18578</strain>
    </source>
</reference>
<evidence type="ECO:0000313" key="5">
    <source>
        <dbReference type="EMBL" id="MFC5529124.1"/>
    </source>
</evidence>
<dbReference type="EMBL" id="JBHSNC010000021">
    <property type="protein sequence ID" value="MFC5529124.1"/>
    <property type="molecule type" value="Genomic_DNA"/>
</dbReference>
<evidence type="ECO:0000256" key="2">
    <source>
        <dbReference type="ARBA" id="ARBA00023125"/>
    </source>
</evidence>
<dbReference type="InterPro" id="IPR000843">
    <property type="entry name" value="HTH_LacI"/>
</dbReference>
<dbReference type="Gene3D" id="1.10.260.40">
    <property type="entry name" value="lambda repressor-like DNA-binding domains"/>
    <property type="match status" value="1"/>
</dbReference>
<feature type="domain" description="HTH lacI-type" evidence="4">
    <location>
        <begin position="1"/>
        <end position="55"/>
    </location>
</feature>
<dbReference type="SUPFAM" id="SSF53822">
    <property type="entry name" value="Periplasmic binding protein-like I"/>
    <property type="match status" value="1"/>
</dbReference>
<dbReference type="PANTHER" id="PTHR30146:SF109">
    <property type="entry name" value="HTH-TYPE TRANSCRIPTIONAL REGULATOR GALS"/>
    <property type="match status" value="1"/>
</dbReference>
<dbReference type="CDD" id="cd01392">
    <property type="entry name" value="HTH_LacI"/>
    <property type="match status" value="1"/>
</dbReference>
<dbReference type="PANTHER" id="PTHR30146">
    <property type="entry name" value="LACI-RELATED TRANSCRIPTIONAL REPRESSOR"/>
    <property type="match status" value="1"/>
</dbReference>
<dbReference type="SUPFAM" id="SSF47413">
    <property type="entry name" value="lambda repressor-like DNA-binding domains"/>
    <property type="match status" value="1"/>
</dbReference>